<proteinExistence type="predicted"/>
<evidence type="ECO:0008006" key="3">
    <source>
        <dbReference type="Google" id="ProtNLM"/>
    </source>
</evidence>
<sequence>MAKFVNIDKKLVKALYLGSYRIAKEGKPHTIGETLLFPVAKGMVEAVLGKKTTKEIEKIPLSNDTVKRRIVEMSSSIKEQLLLQVRECNYFALQVGDSTDITNMAQFLVFIRFDYQSEVKEKFLFCKPLVSNTRAEDIFNVINEYIMKAGISWSKCVRLCTDGAKAMSGHLSGLGARIKKSCSRKAKYSLRYSPRSFGFEGYACQP</sequence>
<gene>
    <name evidence="1" type="ORF">RN001_001050</name>
</gene>
<evidence type="ECO:0000313" key="1">
    <source>
        <dbReference type="EMBL" id="KAK4884779.1"/>
    </source>
</evidence>
<dbReference type="PANTHER" id="PTHR45913">
    <property type="entry name" value="EPM2A-INTERACTING PROTEIN 1"/>
    <property type="match status" value="1"/>
</dbReference>
<organism evidence="1 2">
    <name type="scientific">Aquatica leii</name>
    <dbReference type="NCBI Taxonomy" id="1421715"/>
    <lineage>
        <taxon>Eukaryota</taxon>
        <taxon>Metazoa</taxon>
        <taxon>Ecdysozoa</taxon>
        <taxon>Arthropoda</taxon>
        <taxon>Hexapoda</taxon>
        <taxon>Insecta</taxon>
        <taxon>Pterygota</taxon>
        <taxon>Neoptera</taxon>
        <taxon>Endopterygota</taxon>
        <taxon>Coleoptera</taxon>
        <taxon>Polyphaga</taxon>
        <taxon>Elateriformia</taxon>
        <taxon>Elateroidea</taxon>
        <taxon>Lampyridae</taxon>
        <taxon>Luciolinae</taxon>
        <taxon>Aquatica</taxon>
    </lineage>
</organism>
<protein>
    <recommendedName>
        <fullName evidence="3">DUF4371 domain-containing protein</fullName>
    </recommendedName>
</protein>
<comment type="caution">
    <text evidence="1">The sequence shown here is derived from an EMBL/GenBank/DDBJ whole genome shotgun (WGS) entry which is preliminary data.</text>
</comment>
<evidence type="ECO:0000313" key="2">
    <source>
        <dbReference type="Proteomes" id="UP001353858"/>
    </source>
</evidence>
<keyword evidence="2" id="KW-1185">Reference proteome</keyword>
<accession>A0AAN7Q3M8</accession>
<dbReference type="AlphaFoldDB" id="A0AAN7Q3M8"/>
<dbReference type="EMBL" id="JARPUR010000001">
    <property type="protein sequence ID" value="KAK4884779.1"/>
    <property type="molecule type" value="Genomic_DNA"/>
</dbReference>
<dbReference type="Proteomes" id="UP001353858">
    <property type="component" value="Unassembled WGS sequence"/>
</dbReference>
<reference evidence="2" key="1">
    <citation type="submission" date="2023-01" db="EMBL/GenBank/DDBJ databases">
        <title>Key to firefly adult light organ development and bioluminescence: homeobox transcription factors regulate luciferase expression and transportation to peroxisome.</title>
        <authorList>
            <person name="Fu X."/>
        </authorList>
    </citation>
    <scope>NUCLEOTIDE SEQUENCE [LARGE SCALE GENOMIC DNA]</scope>
</reference>
<dbReference type="PANTHER" id="PTHR45913:SF19">
    <property type="entry name" value="LOW QUALITY PROTEIN: ZINC FINGER BED DOMAIN-CONTAINING PROTEIN 5-LIKE"/>
    <property type="match status" value="1"/>
</dbReference>
<name>A0AAN7Q3M8_9COLE</name>